<dbReference type="AlphaFoldDB" id="A0A840WT46"/>
<dbReference type="RefSeq" id="WP_184366586.1">
    <property type="nucleotide sequence ID" value="NZ_BAAAKM010000007.1"/>
</dbReference>
<evidence type="ECO:0000313" key="3">
    <source>
        <dbReference type="Proteomes" id="UP000579647"/>
    </source>
</evidence>
<sequence>MDLLAQVLVIVLALGFFAAFLVTVVLSRRWVREHGEPEEPPLVDPELTRFGTPFSGIRTRAAQLVRDGRAADDPATAYVAHRLAERELPLRENPWRSRGYVLLPMAQTPMVIHQSLTTADSAVFSLGFLTAVLGLTVVFGVLAERHARRRRANAELALELNRALAAQFDRARSRREEVPE</sequence>
<keyword evidence="1" id="KW-0812">Transmembrane</keyword>
<keyword evidence="1" id="KW-0472">Membrane</keyword>
<feature type="transmembrane region" description="Helical" evidence="1">
    <location>
        <begin position="122"/>
        <end position="143"/>
    </location>
</feature>
<feature type="transmembrane region" description="Helical" evidence="1">
    <location>
        <begin position="6"/>
        <end position="26"/>
    </location>
</feature>
<comment type="caution">
    <text evidence="2">The sequence shown here is derived from an EMBL/GenBank/DDBJ whole genome shotgun (WGS) entry which is preliminary data.</text>
</comment>
<name>A0A840WT46_9ACTN</name>
<accession>A0A840WT46</accession>
<protein>
    <submittedName>
        <fullName evidence="2">Uncharacterized protein</fullName>
    </submittedName>
</protein>
<evidence type="ECO:0000313" key="2">
    <source>
        <dbReference type="EMBL" id="MBB5493308.1"/>
    </source>
</evidence>
<dbReference type="EMBL" id="JACHDO010000001">
    <property type="protein sequence ID" value="MBB5493308.1"/>
    <property type="molecule type" value="Genomic_DNA"/>
</dbReference>
<proteinExistence type="predicted"/>
<keyword evidence="3" id="KW-1185">Reference proteome</keyword>
<dbReference type="Proteomes" id="UP000579647">
    <property type="component" value="Unassembled WGS sequence"/>
</dbReference>
<evidence type="ECO:0000256" key="1">
    <source>
        <dbReference type="SAM" id="Phobius"/>
    </source>
</evidence>
<gene>
    <name evidence="2" type="ORF">HNR07_004445</name>
</gene>
<keyword evidence="1" id="KW-1133">Transmembrane helix</keyword>
<organism evidence="2 3">
    <name type="scientific">Nocardiopsis metallicus</name>
    <dbReference type="NCBI Taxonomy" id="179819"/>
    <lineage>
        <taxon>Bacteria</taxon>
        <taxon>Bacillati</taxon>
        <taxon>Actinomycetota</taxon>
        <taxon>Actinomycetes</taxon>
        <taxon>Streptosporangiales</taxon>
        <taxon>Nocardiopsidaceae</taxon>
        <taxon>Nocardiopsis</taxon>
    </lineage>
</organism>
<reference evidence="2 3" key="1">
    <citation type="submission" date="2020-08" db="EMBL/GenBank/DDBJ databases">
        <title>Sequencing the genomes of 1000 actinobacteria strains.</title>
        <authorList>
            <person name="Klenk H.-P."/>
        </authorList>
    </citation>
    <scope>NUCLEOTIDE SEQUENCE [LARGE SCALE GENOMIC DNA]</scope>
    <source>
        <strain evidence="2 3">DSM 44598</strain>
    </source>
</reference>